<accession>A0A2B7Y6X5</accession>
<comment type="caution">
    <text evidence="1">The sequence shown here is derived from an EMBL/GenBank/DDBJ whole genome shotgun (WGS) entry which is preliminary data.</text>
</comment>
<dbReference type="EMBL" id="PDNB01000014">
    <property type="protein sequence ID" value="PGH16801.1"/>
    <property type="molecule type" value="Genomic_DNA"/>
</dbReference>
<proteinExistence type="predicted"/>
<dbReference type="SUPFAM" id="SSF50494">
    <property type="entry name" value="Trypsin-like serine proteases"/>
    <property type="match status" value="1"/>
</dbReference>
<dbReference type="InterPro" id="IPR009003">
    <property type="entry name" value="Peptidase_S1_PA"/>
</dbReference>
<evidence type="ECO:0000313" key="1">
    <source>
        <dbReference type="EMBL" id="PGH16801.1"/>
    </source>
</evidence>
<gene>
    <name evidence="1" type="ORF">AJ79_01445</name>
</gene>
<dbReference type="OrthoDB" id="5414143at2759"/>
<protein>
    <submittedName>
        <fullName evidence="1">Uncharacterized protein</fullName>
    </submittedName>
</protein>
<name>A0A2B7Y6X5_9EURO</name>
<sequence>MDWAVVELTRDTAQHFFGVNKTSAIPSQHSPTNYGHQIAPENMAMDDFGRLEKEGYYYKVGRASGVTAGVCHGGLACCNWRGRDSELYDHAGRPITLSKDYTEEFVIMSKTKRRAEYEQHSFSDGGDSGSILIDLEGKVCGLLYGSLSGRFSSGSSTKYDYANAGLAASMPDILALIRLRTQVKDSDGEVVVPGAVLGLPT</sequence>
<organism evidence="1 2">
    <name type="scientific">Helicocarpus griseus UAMH5409</name>
    <dbReference type="NCBI Taxonomy" id="1447875"/>
    <lineage>
        <taxon>Eukaryota</taxon>
        <taxon>Fungi</taxon>
        <taxon>Dikarya</taxon>
        <taxon>Ascomycota</taxon>
        <taxon>Pezizomycotina</taxon>
        <taxon>Eurotiomycetes</taxon>
        <taxon>Eurotiomycetidae</taxon>
        <taxon>Onygenales</taxon>
        <taxon>Ajellomycetaceae</taxon>
        <taxon>Helicocarpus</taxon>
    </lineage>
</organism>
<reference evidence="1 2" key="1">
    <citation type="submission" date="2017-10" db="EMBL/GenBank/DDBJ databases">
        <title>Comparative genomics in systemic dimorphic fungi from Ajellomycetaceae.</title>
        <authorList>
            <person name="Munoz J.F."/>
            <person name="Mcewen J.G."/>
            <person name="Clay O.K."/>
            <person name="Cuomo C.A."/>
        </authorList>
    </citation>
    <scope>NUCLEOTIDE SEQUENCE [LARGE SCALE GENOMIC DNA]</scope>
    <source>
        <strain evidence="1 2">UAMH5409</strain>
    </source>
</reference>
<evidence type="ECO:0000313" key="2">
    <source>
        <dbReference type="Proteomes" id="UP000223968"/>
    </source>
</evidence>
<keyword evidence="2" id="KW-1185">Reference proteome</keyword>
<dbReference type="Proteomes" id="UP000223968">
    <property type="component" value="Unassembled WGS sequence"/>
</dbReference>
<dbReference type="AlphaFoldDB" id="A0A2B7Y6X5"/>